<feature type="domain" description="DUF4832" evidence="2">
    <location>
        <begin position="231"/>
        <end position="424"/>
    </location>
</feature>
<protein>
    <submittedName>
        <fullName evidence="4">T9SS C-terminal target domain-containing</fullName>
    </submittedName>
</protein>
<evidence type="ECO:0000259" key="3">
    <source>
        <dbReference type="Pfam" id="PF16173"/>
    </source>
</evidence>
<dbReference type="STRING" id="10195.A0A3M7P942"/>
<reference evidence="4 5" key="1">
    <citation type="journal article" date="2018" name="Sci. Rep.">
        <title>Genomic signatures of local adaptation to the degree of environmental predictability in rotifers.</title>
        <authorList>
            <person name="Franch-Gras L."/>
            <person name="Hahn C."/>
            <person name="Garcia-Roger E.M."/>
            <person name="Carmona M.J."/>
            <person name="Serra M."/>
            <person name="Gomez A."/>
        </authorList>
    </citation>
    <scope>NUCLEOTIDE SEQUENCE [LARGE SCALE GENOMIC DNA]</scope>
    <source>
        <strain evidence="4">HYR1</strain>
    </source>
</reference>
<comment type="caution">
    <text evidence="4">The sequence shown here is derived from an EMBL/GenBank/DDBJ whole genome shotgun (WGS) entry which is preliminary data.</text>
</comment>
<evidence type="ECO:0000313" key="5">
    <source>
        <dbReference type="Proteomes" id="UP000276133"/>
    </source>
</evidence>
<gene>
    <name evidence="4" type="ORF">BpHYR1_052560</name>
</gene>
<dbReference type="Pfam" id="PF16173">
    <property type="entry name" value="DUF4874"/>
    <property type="match status" value="1"/>
</dbReference>
<sequence>MNPKIILLFVLGFFFPGKSQQTKILYKPLAKNTAILNPERGFYIHTEVFSKGNYQGLNAQTLSSYRSNNYSLILRVFYLEHFLTSDISTEYLSNIESDFSVIRAAGLKCIVRFAYSNDQTLVGKLDAKKDQMLRHINQLKRIFSANSDVILVVQAGFIGSWGEWYYTDNFGYPVPSSTDLKNRREILDALLSALPSTRMVQIRTPSYKRKLFSTTEPLTKSKAFKKAKVSRVGHHNDCFLASVSDFGTYETLYTPMGGETCNPNPPRSGCETALSELRMFHWSYLNAAYHPGVIDGFKKEKCYETILNELGYRFELVEANLPGSLRKVQKKFKIYISLRNTGFASLFNRRMVYLVLRNKNSNKEFSIKLKADPRFWHNNSSLKISQTIPMPKRVTKGNYTIFLNLPDMNTLLSKRPEYSIKFANQDLWESKTGFNRSCGMRSYFHIGYEHY</sequence>
<evidence type="ECO:0000259" key="2">
    <source>
        <dbReference type="Pfam" id="PF16116"/>
    </source>
</evidence>
<proteinExistence type="predicted"/>
<organism evidence="4 5">
    <name type="scientific">Brachionus plicatilis</name>
    <name type="common">Marine rotifer</name>
    <name type="synonym">Brachionus muelleri</name>
    <dbReference type="NCBI Taxonomy" id="10195"/>
    <lineage>
        <taxon>Eukaryota</taxon>
        <taxon>Metazoa</taxon>
        <taxon>Spiralia</taxon>
        <taxon>Gnathifera</taxon>
        <taxon>Rotifera</taxon>
        <taxon>Eurotatoria</taxon>
        <taxon>Monogononta</taxon>
        <taxon>Pseudotrocha</taxon>
        <taxon>Ploima</taxon>
        <taxon>Brachionidae</taxon>
        <taxon>Brachionus</taxon>
    </lineage>
</organism>
<feature type="domain" description="DUF4874" evidence="3">
    <location>
        <begin position="37"/>
        <end position="207"/>
    </location>
</feature>
<dbReference type="EMBL" id="REGN01012368">
    <property type="protein sequence ID" value="RMZ95578.1"/>
    <property type="molecule type" value="Genomic_DNA"/>
</dbReference>
<evidence type="ECO:0000256" key="1">
    <source>
        <dbReference type="SAM" id="SignalP"/>
    </source>
</evidence>
<feature type="chain" id="PRO_5018160692" evidence="1">
    <location>
        <begin position="22"/>
        <end position="451"/>
    </location>
</feature>
<dbReference type="InterPro" id="IPR032379">
    <property type="entry name" value="DUF4874"/>
</dbReference>
<dbReference type="OrthoDB" id="6085154at2759"/>
<feature type="signal peptide" evidence="1">
    <location>
        <begin position="1"/>
        <end position="21"/>
    </location>
</feature>
<dbReference type="Proteomes" id="UP000276133">
    <property type="component" value="Unassembled WGS sequence"/>
</dbReference>
<keyword evidence="1" id="KW-0732">Signal</keyword>
<dbReference type="AlphaFoldDB" id="A0A3M7P942"/>
<accession>A0A3M7P942</accession>
<dbReference type="InterPro" id="IPR032267">
    <property type="entry name" value="DUF4832"/>
</dbReference>
<keyword evidence="5" id="KW-1185">Reference proteome</keyword>
<name>A0A3M7P942_BRAPC</name>
<dbReference type="Pfam" id="PF16116">
    <property type="entry name" value="DUF4832"/>
    <property type="match status" value="1"/>
</dbReference>
<evidence type="ECO:0000313" key="4">
    <source>
        <dbReference type="EMBL" id="RMZ95578.1"/>
    </source>
</evidence>